<dbReference type="InterPro" id="IPR034751">
    <property type="entry name" value="Yippee"/>
</dbReference>
<keyword evidence="2" id="KW-0479">Metal-binding</keyword>
<evidence type="ECO:0000256" key="4">
    <source>
        <dbReference type="RuleBase" id="RU110713"/>
    </source>
</evidence>
<reference evidence="6" key="1">
    <citation type="submission" date="2021-01" db="EMBL/GenBank/DDBJ databases">
        <title>Adiantum capillus-veneris genome.</title>
        <authorList>
            <person name="Fang Y."/>
            <person name="Liao Q."/>
        </authorList>
    </citation>
    <scope>NUCLEOTIDE SEQUENCE</scope>
    <source>
        <strain evidence="6">H3</strain>
        <tissue evidence="6">Leaf</tissue>
    </source>
</reference>
<evidence type="ECO:0000256" key="2">
    <source>
        <dbReference type="ARBA" id="ARBA00022723"/>
    </source>
</evidence>
<evidence type="ECO:0000259" key="5">
    <source>
        <dbReference type="PROSITE" id="PS51792"/>
    </source>
</evidence>
<comment type="caution">
    <text evidence="6">The sequence shown here is derived from an EMBL/GenBank/DDBJ whole genome shotgun (WGS) entry which is preliminary data.</text>
</comment>
<organism evidence="6 7">
    <name type="scientific">Adiantum capillus-veneris</name>
    <name type="common">Maidenhair fern</name>
    <dbReference type="NCBI Taxonomy" id="13818"/>
    <lineage>
        <taxon>Eukaryota</taxon>
        <taxon>Viridiplantae</taxon>
        <taxon>Streptophyta</taxon>
        <taxon>Embryophyta</taxon>
        <taxon>Tracheophyta</taxon>
        <taxon>Polypodiopsida</taxon>
        <taxon>Polypodiidae</taxon>
        <taxon>Polypodiales</taxon>
        <taxon>Pteridineae</taxon>
        <taxon>Pteridaceae</taxon>
        <taxon>Vittarioideae</taxon>
        <taxon>Adiantum</taxon>
    </lineage>
</organism>
<evidence type="ECO:0000256" key="1">
    <source>
        <dbReference type="ARBA" id="ARBA00005613"/>
    </source>
</evidence>
<dbReference type="GO" id="GO:0046872">
    <property type="term" value="F:metal ion binding"/>
    <property type="evidence" value="ECO:0007669"/>
    <property type="project" value="UniProtKB-KW"/>
</dbReference>
<proteinExistence type="inferred from homology"/>
<evidence type="ECO:0000313" key="6">
    <source>
        <dbReference type="EMBL" id="KAI5067865.1"/>
    </source>
</evidence>
<dbReference type="InterPro" id="IPR039058">
    <property type="entry name" value="Yippee_fam"/>
</dbReference>
<name>A0A9D4UH92_ADICA</name>
<keyword evidence="7" id="KW-1185">Reference proteome</keyword>
<dbReference type="Proteomes" id="UP000886520">
    <property type="component" value="Chromosome 16"/>
</dbReference>
<dbReference type="PROSITE" id="PS51792">
    <property type="entry name" value="YIPPEE"/>
    <property type="match status" value="1"/>
</dbReference>
<sequence length="153" mass="17420">MGQLFKEYLSGDLIYCCSICKAHAATHDQIYAKTFQGRFGPAYLFNHVVNVCLGPREERILMTGLHTVMDIHCSSCFQILGWRYEKAYEEKEKYKEGKYIMEKARMDVENIANLFIRNSWKSRQQVASSHVSECNCAGVLLDALESAEVCGCS</sequence>
<evidence type="ECO:0000313" key="7">
    <source>
        <dbReference type="Proteomes" id="UP000886520"/>
    </source>
</evidence>
<dbReference type="Pfam" id="PF03226">
    <property type="entry name" value="Yippee-Mis18"/>
    <property type="match status" value="1"/>
</dbReference>
<dbReference type="PANTHER" id="PTHR13848">
    <property type="entry name" value="PROTEIN YIPPEE-LIKE CG15309-RELATED"/>
    <property type="match status" value="1"/>
</dbReference>
<dbReference type="InterPro" id="IPR004910">
    <property type="entry name" value="Yippee/Mis18/Cereblon"/>
</dbReference>
<dbReference type="OrthoDB" id="6407410at2759"/>
<gene>
    <name evidence="6" type="ORF">GOP47_0016210</name>
</gene>
<protein>
    <recommendedName>
        <fullName evidence="4">Protein yippee-like</fullName>
    </recommendedName>
</protein>
<feature type="domain" description="Yippee" evidence="5">
    <location>
        <begin position="13"/>
        <end position="110"/>
    </location>
</feature>
<keyword evidence="3" id="KW-0862">Zinc</keyword>
<comment type="similarity">
    <text evidence="1 4">Belongs to the yippee family.</text>
</comment>
<evidence type="ECO:0000256" key="3">
    <source>
        <dbReference type="ARBA" id="ARBA00022833"/>
    </source>
</evidence>
<dbReference type="EMBL" id="JABFUD020000016">
    <property type="protein sequence ID" value="KAI5067865.1"/>
    <property type="molecule type" value="Genomic_DNA"/>
</dbReference>
<accession>A0A9D4UH92</accession>
<dbReference type="AlphaFoldDB" id="A0A9D4UH92"/>